<evidence type="ECO:0000313" key="15">
    <source>
        <dbReference type="Proteomes" id="UP001056323"/>
    </source>
</evidence>
<dbReference type="Proteomes" id="UP001056323">
    <property type="component" value="Chromosome"/>
</dbReference>
<dbReference type="EC" id="6.1.1.21" evidence="11"/>
<evidence type="ECO:0000256" key="6">
    <source>
        <dbReference type="ARBA" id="ARBA00022741"/>
    </source>
</evidence>
<comment type="similarity">
    <text evidence="2 11">Belongs to the class-II aminoacyl-tRNA synthetase family.</text>
</comment>
<feature type="binding site" evidence="12">
    <location>
        <position position="262"/>
    </location>
    <ligand>
        <name>L-histidine</name>
        <dbReference type="ChEBI" id="CHEBI:57595"/>
    </ligand>
</feature>
<dbReference type="AlphaFoldDB" id="A0AAE9I6M2"/>
<dbReference type="InterPro" id="IPR045864">
    <property type="entry name" value="aa-tRNA-synth_II/BPL/LPL"/>
</dbReference>
<keyword evidence="4 11" id="KW-0963">Cytoplasm</keyword>
<dbReference type="PANTHER" id="PTHR43707:SF1">
    <property type="entry name" value="HISTIDINE--TRNA LIGASE, MITOCHONDRIAL-RELATED"/>
    <property type="match status" value="1"/>
</dbReference>
<evidence type="ECO:0000256" key="12">
    <source>
        <dbReference type="PIRSR" id="PIRSR001549-1"/>
    </source>
</evidence>
<dbReference type="HAMAP" id="MF_00127">
    <property type="entry name" value="His_tRNA_synth"/>
    <property type="match status" value="1"/>
</dbReference>
<feature type="binding site" evidence="12">
    <location>
        <position position="130"/>
    </location>
    <ligand>
        <name>L-histidine</name>
        <dbReference type="ChEBI" id="CHEBI:57595"/>
    </ligand>
</feature>
<dbReference type="PIRSF" id="PIRSF001549">
    <property type="entry name" value="His-tRNA_synth"/>
    <property type="match status" value="1"/>
</dbReference>
<evidence type="ECO:0000313" key="14">
    <source>
        <dbReference type="EMBL" id="URJ27719.1"/>
    </source>
</evidence>
<feature type="binding site" evidence="12">
    <location>
        <position position="116"/>
    </location>
    <ligand>
        <name>L-histidine</name>
        <dbReference type="ChEBI" id="CHEBI:57595"/>
    </ligand>
</feature>
<dbReference type="KEGG" id="bhb:M9394_01035"/>
<dbReference type="RefSeq" id="WP_250250158.1">
    <property type="nucleotide sequence ID" value="NZ_CP097751.1"/>
</dbReference>
<evidence type="ECO:0000259" key="13">
    <source>
        <dbReference type="PROSITE" id="PS50862"/>
    </source>
</evidence>
<dbReference type="SUPFAM" id="SSF52954">
    <property type="entry name" value="Class II aaRS ABD-related"/>
    <property type="match status" value="1"/>
</dbReference>
<keyword evidence="5 11" id="KW-0436">Ligase</keyword>
<name>A0AAE9I6M2_9ENTR</name>
<evidence type="ECO:0000256" key="4">
    <source>
        <dbReference type="ARBA" id="ARBA00022490"/>
    </source>
</evidence>
<dbReference type="PROSITE" id="PS50862">
    <property type="entry name" value="AA_TRNA_LIGASE_II"/>
    <property type="match status" value="1"/>
</dbReference>
<dbReference type="GO" id="GO:0005524">
    <property type="term" value="F:ATP binding"/>
    <property type="evidence" value="ECO:0007669"/>
    <property type="project" value="UniProtKB-UniRule"/>
</dbReference>
<proteinExistence type="inferred from homology"/>
<evidence type="ECO:0000256" key="11">
    <source>
        <dbReference type="HAMAP-Rule" id="MF_00127"/>
    </source>
</evidence>
<organism evidence="14 15">
    <name type="scientific">Candidatus Blochmanniella camponoti</name>
    <dbReference type="NCBI Taxonomy" id="108080"/>
    <lineage>
        <taxon>Bacteria</taxon>
        <taxon>Pseudomonadati</taxon>
        <taxon>Pseudomonadota</taxon>
        <taxon>Gammaproteobacteria</taxon>
        <taxon>Enterobacterales</taxon>
        <taxon>Enterobacteriaceae</taxon>
        <taxon>ant endosymbionts</taxon>
        <taxon>Candidatus Blochmanniella</taxon>
    </lineage>
</organism>
<feature type="binding site" evidence="12">
    <location>
        <begin position="86"/>
        <end position="88"/>
    </location>
    <ligand>
        <name>L-histidine</name>
        <dbReference type="ChEBI" id="CHEBI:57595"/>
    </ligand>
</feature>
<accession>A0AAE9I6M2</accession>
<dbReference type="InterPro" id="IPR036621">
    <property type="entry name" value="Anticodon-bd_dom_sf"/>
</dbReference>
<feature type="binding site" evidence="12">
    <location>
        <begin position="266"/>
        <end position="267"/>
    </location>
    <ligand>
        <name>L-histidine</name>
        <dbReference type="ChEBI" id="CHEBI:57595"/>
    </ligand>
</feature>
<sequence length="438" mass="50557">MLKYDKNIQSIRGMHDYLPKDTIIWQYIENILITILNSYGYKEIRFPIIEDTNLFKRSIGEVTDVIEKEMYNFTDRNGNNLTLRPEGTSGCVRAGIKHGLFYHQEQRLWYLGPMFRYERPQKGRYRQFHQFSAEAFGQIGPDIDAELILITARCWEKLGINHHLSLELNSIGSLSSRTSYRKKLITFLEKNLSNLDNNALRRLYSNPLRILDTKNTKTKELLLNAPILSDHLDDDSRVHFSELCQLLNLLGVSYRVNPYLVRGLDYYNKTVFEWVTDSLGVKKTICAGGRYDELVQELGGHSVPAIGFSIGLERVILLMQEINNITILNKNIYIDVYLISIGDSSRKHAMLLSENIRSTLPSLRLMVHHGGGNIKKQFYCANKHKPQIILIMDEKNVLEKTIILKNLQSKTQEILKHDAVSERLKNILHITCNSTDNT</sequence>
<keyword evidence="9 11" id="KW-0030">Aminoacyl-tRNA synthetase</keyword>
<dbReference type="InterPro" id="IPR015807">
    <property type="entry name" value="His-tRNA-ligase"/>
</dbReference>
<evidence type="ECO:0000256" key="5">
    <source>
        <dbReference type="ARBA" id="ARBA00022598"/>
    </source>
</evidence>
<evidence type="ECO:0000256" key="2">
    <source>
        <dbReference type="ARBA" id="ARBA00008226"/>
    </source>
</evidence>
<evidence type="ECO:0000256" key="8">
    <source>
        <dbReference type="ARBA" id="ARBA00022917"/>
    </source>
</evidence>
<dbReference type="PANTHER" id="PTHR43707">
    <property type="entry name" value="HISTIDYL-TRNA SYNTHETASE"/>
    <property type="match status" value="1"/>
</dbReference>
<evidence type="ECO:0000256" key="10">
    <source>
        <dbReference type="ARBA" id="ARBA00047639"/>
    </source>
</evidence>
<evidence type="ECO:0000256" key="3">
    <source>
        <dbReference type="ARBA" id="ARBA00011738"/>
    </source>
</evidence>
<comment type="subcellular location">
    <subcellularLocation>
        <location evidence="1 11">Cytoplasm</location>
    </subcellularLocation>
</comment>
<feature type="domain" description="Aminoacyl-transfer RNA synthetases class-II family profile" evidence="13">
    <location>
        <begin position="1"/>
        <end position="361"/>
    </location>
</feature>
<keyword evidence="7 11" id="KW-0067">ATP-binding</keyword>
<evidence type="ECO:0000256" key="7">
    <source>
        <dbReference type="ARBA" id="ARBA00022840"/>
    </source>
</evidence>
<dbReference type="Gene3D" id="3.30.930.10">
    <property type="entry name" value="Bira Bifunctional Protein, Domain 2"/>
    <property type="match status" value="1"/>
</dbReference>
<dbReference type="Pfam" id="PF03129">
    <property type="entry name" value="HGTP_anticodon"/>
    <property type="match status" value="1"/>
</dbReference>
<dbReference type="GO" id="GO:0005737">
    <property type="term" value="C:cytoplasm"/>
    <property type="evidence" value="ECO:0007669"/>
    <property type="project" value="UniProtKB-SubCell"/>
</dbReference>
<keyword evidence="6 11" id="KW-0547">Nucleotide-binding</keyword>
<dbReference type="InterPro" id="IPR004154">
    <property type="entry name" value="Anticodon-bd"/>
</dbReference>
<dbReference type="InterPro" id="IPR006195">
    <property type="entry name" value="aa-tRNA-synth_II"/>
</dbReference>
<dbReference type="SUPFAM" id="SSF55681">
    <property type="entry name" value="Class II aaRS and biotin synthetases"/>
    <property type="match status" value="1"/>
</dbReference>
<dbReference type="FunFam" id="3.30.930.10:FF:000005">
    <property type="entry name" value="Histidine--tRNA ligase"/>
    <property type="match status" value="1"/>
</dbReference>
<dbReference type="EMBL" id="CP097751">
    <property type="protein sequence ID" value="URJ27719.1"/>
    <property type="molecule type" value="Genomic_DNA"/>
</dbReference>
<protein>
    <recommendedName>
        <fullName evidence="11">Histidine--tRNA ligase</fullName>
        <ecNumber evidence="11">6.1.1.21</ecNumber>
    </recommendedName>
    <alternativeName>
        <fullName evidence="11">Histidyl-tRNA synthetase</fullName>
        <shortName evidence="11">HisRS</shortName>
    </alternativeName>
</protein>
<dbReference type="NCBIfam" id="TIGR00442">
    <property type="entry name" value="hisS"/>
    <property type="match status" value="1"/>
</dbReference>
<dbReference type="GO" id="GO:0004821">
    <property type="term" value="F:histidine-tRNA ligase activity"/>
    <property type="evidence" value="ECO:0007669"/>
    <property type="project" value="UniProtKB-UniRule"/>
</dbReference>
<dbReference type="InterPro" id="IPR004516">
    <property type="entry name" value="HisRS/HisZ"/>
</dbReference>
<feature type="binding site" evidence="12">
    <location>
        <position position="134"/>
    </location>
    <ligand>
        <name>L-histidine</name>
        <dbReference type="ChEBI" id="CHEBI:57595"/>
    </ligand>
</feature>
<reference evidence="14" key="1">
    <citation type="submission" date="2022-05" db="EMBL/GenBank/DDBJ databases">
        <title>Impact of host demography and evolutionary history on endosymbiont molecular evolution: a test in carpenter ants (Genus Camponotus) and their Blochmannia endosymbionts.</title>
        <authorList>
            <person name="Manthey J.D."/>
            <person name="Giron J.C."/>
            <person name="Hruska J.P."/>
        </authorList>
    </citation>
    <scope>NUCLEOTIDE SEQUENCE</scope>
    <source>
        <strain evidence="14">C-049</strain>
    </source>
</reference>
<dbReference type="InterPro" id="IPR041715">
    <property type="entry name" value="HisRS-like_core"/>
</dbReference>
<comment type="subunit">
    <text evidence="3 11">Homodimer.</text>
</comment>
<gene>
    <name evidence="11 14" type="primary">hisS</name>
    <name evidence="14" type="ORF">M9394_01035</name>
</gene>
<keyword evidence="8 11" id="KW-0648">Protein biosynthesis</keyword>
<evidence type="ECO:0000256" key="9">
    <source>
        <dbReference type="ARBA" id="ARBA00023146"/>
    </source>
</evidence>
<evidence type="ECO:0000256" key="1">
    <source>
        <dbReference type="ARBA" id="ARBA00004496"/>
    </source>
</evidence>
<comment type="catalytic activity">
    <reaction evidence="10 11">
        <text>tRNA(His) + L-histidine + ATP = L-histidyl-tRNA(His) + AMP + diphosphate + H(+)</text>
        <dbReference type="Rhea" id="RHEA:17313"/>
        <dbReference type="Rhea" id="RHEA-COMP:9665"/>
        <dbReference type="Rhea" id="RHEA-COMP:9689"/>
        <dbReference type="ChEBI" id="CHEBI:15378"/>
        <dbReference type="ChEBI" id="CHEBI:30616"/>
        <dbReference type="ChEBI" id="CHEBI:33019"/>
        <dbReference type="ChEBI" id="CHEBI:57595"/>
        <dbReference type="ChEBI" id="CHEBI:78442"/>
        <dbReference type="ChEBI" id="CHEBI:78527"/>
        <dbReference type="ChEBI" id="CHEBI:456215"/>
        <dbReference type="EC" id="6.1.1.21"/>
    </reaction>
</comment>
<dbReference type="Gene3D" id="3.40.50.800">
    <property type="entry name" value="Anticodon-binding domain"/>
    <property type="match status" value="1"/>
</dbReference>
<dbReference type="CDD" id="cd00773">
    <property type="entry name" value="HisRS-like_core"/>
    <property type="match status" value="1"/>
</dbReference>
<dbReference type="Pfam" id="PF13393">
    <property type="entry name" value="tRNA-synt_His"/>
    <property type="match status" value="1"/>
</dbReference>
<dbReference type="GO" id="GO:0006427">
    <property type="term" value="P:histidyl-tRNA aminoacylation"/>
    <property type="evidence" value="ECO:0007669"/>
    <property type="project" value="UniProtKB-UniRule"/>
</dbReference>